<dbReference type="EMBL" id="CAUYUJ010014229">
    <property type="protein sequence ID" value="CAK0838518.1"/>
    <property type="molecule type" value="Genomic_DNA"/>
</dbReference>
<gene>
    <name evidence="3" type="ORF">PCOR1329_LOCUS34453</name>
</gene>
<organism evidence="3 4">
    <name type="scientific">Prorocentrum cordatum</name>
    <dbReference type="NCBI Taxonomy" id="2364126"/>
    <lineage>
        <taxon>Eukaryota</taxon>
        <taxon>Sar</taxon>
        <taxon>Alveolata</taxon>
        <taxon>Dinophyceae</taxon>
        <taxon>Prorocentrales</taxon>
        <taxon>Prorocentraceae</taxon>
        <taxon>Prorocentrum</taxon>
    </lineage>
</organism>
<feature type="compositionally biased region" description="Low complexity" evidence="1">
    <location>
        <begin position="309"/>
        <end position="346"/>
    </location>
</feature>
<sequence>MNGVLYRMAQREEGVTPKGPPVKDERDRYLVKYPRSWVQKAKDLAAAGHTRKFNFIGALRDLSAESSYPMGVRDWIAPFVSKHLAADYYKDTNPAPETKLLGPYDHSQEKRNFTKQQKSYENDEVPFDETYFRTLCESEFTLAPAGDLPYSNRFMEAILCGSIPIVDKEEYANCEHHQYYAKVKLSKQIGWHFYIAKEDPAFEYVYNRTWAEENLQKAIRYHTLMTGFNDDELYRQAGEQPLPAAAAAAAPVSTKAEEQPAMPEAKREVTAAAAAAPVAPPPPPPAAAAPVPPQAEEQPATPEAKREVVAPSASEAAPDAAEVAVAPAPPAAEARSSVPSAASAEAKTALPSTTSGTPHPAAAAAPPPGLLVHSGVAPSGAAARWLLAGGLLWLL</sequence>
<accession>A0ABN9T0Q8</accession>
<protein>
    <recommendedName>
        <fullName evidence="2">RXYLT1 C-terminal domain-containing protein</fullName>
    </recommendedName>
</protein>
<evidence type="ECO:0000313" key="3">
    <source>
        <dbReference type="EMBL" id="CAK0838518.1"/>
    </source>
</evidence>
<feature type="region of interest" description="Disordered" evidence="1">
    <location>
        <begin position="245"/>
        <end position="366"/>
    </location>
</feature>
<reference evidence="3" key="1">
    <citation type="submission" date="2023-10" db="EMBL/GenBank/DDBJ databases">
        <authorList>
            <person name="Chen Y."/>
            <person name="Shah S."/>
            <person name="Dougan E. K."/>
            <person name="Thang M."/>
            <person name="Chan C."/>
        </authorList>
    </citation>
    <scope>NUCLEOTIDE SEQUENCE [LARGE SCALE GENOMIC DNA]</scope>
</reference>
<dbReference type="Pfam" id="PF24785">
    <property type="entry name" value="RXYLT1_C"/>
    <property type="match status" value="1"/>
</dbReference>
<comment type="caution">
    <text evidence="3">The sequence shown here is derived from an EMBL/GenBank/DDBJ whole genome shotgun (WGS) entry which is preliminary data.</text>
</comment>
<evidence type="ECO:0000256" key="1">
    <source>
        <dbReference type="SAM" id="MobiDB-lite"/>
    </source>
</evidence>
<keyword evidence="4" id="KW-1185">Reference proteome</keyword>
<feature type="compositionally biased region" description="Pro residues" evidence="1">
    <location>
        <begin position="278"/>
        <end position="293"/>
    </location>
</feature>
<dbReference type="Proteomes" id="UP001189429">
    <property type="component" value="Unassembled WGS sequence"/>
</dbReference>
<evidence type="ECO:0000313" key="4">
    <source>
        <dbReference type="Proteomes" id="UP001189429"/>
    </source>
</evidence>
<name>A0ABN9T0Q8_9DINO</name>
<proteinExistence type="predicted"/>
<evidence type="ECO:0000259" key="2">
    <source>
        <dbReference type="Pfam" id="PF24785"/>
    </source>
</evidence>
<dbReference type="InterPro" id="IPR057538">
    <property type="entry name" value="RXYLT1_C"/>
</dbReference>
<feature type="domain" description="RXYLT1 C-terminal" evidence="2">
    <location>
        <begin position="109"/>
        <end position="222"/>
    </location>
</feature>